<evidence type="ECO:0000256" key="7">
    <source>
        <dbReference type="ARBA" id="ARBA00023134"/>
    </source>
</evidence>
<dbReference type="GO" id="GO:0005737">
    <property type="term" value="C:cytoplasm"/>
    <property type="evidence" value="ECO:0007669"/>
    <property type="project" value="UniProtKB-SubCell"/>
</dbReference>
<feature type="binding site" evidence="8">
    <location>
        <position position="121"/>
    </location>
    <ligand>
        <name>(6S)-5-formyl-5,6,7,8-tetrahydrofolate</name>
        <dbReference type="ChEBI" id="CHEBI:57457"/>
    </ligand>
</feature>
<dbReference type="PANTHER" id="PTHR42714">
    <property type="entry name" value="TRNA MODIFICATION GTPASE GTPBP3"/>
    <property type="match status" value="1"/>
</dbReference>
<dbReference type="SUPFAM" id="SSF116878">
    <property type="entry name" value="TrmE connector domain"/>
    <property type="match status" value="1"/>
</dbReference>
<dbReference type="InterPro" id="IPR005225">
    <property type="entry name" value="Small_GTP-bd"/>
</dbReference>
<protein>
    <recommendedName>
        <fullName evidence="8">tRNA modification GTPase MnmE</fullName>
        <ecNumber evidence="8">3.6.-.-</ecNumber>
    </recommendedName>
</protein>
<dbReference type="GO" id="GO:0005525">
    <property type="term" value="F:GTP binding"/>
    <property type="evidence" value="ECO:0007669"/>
    <property type="project" value="UniProtKB-UniRule"/>
</dbReference>
<comment type="cofactor">
    <cofactor evidence="8">
        <name>K(+)</name>
        <dbReference type="ChEBI" id="CHEBI:29103"/>
    </cofactor>
    <text evidence="8">Binds 1 potassium ion per subunit.</text>
</comment>
<dbReference type="InterPro" id="IPR031168">
    <property type="entry name" value="G_TrmE"/>
</dbReference>
<keyword evidence="2 8" id="KW-0819">tRNA processing</keyword>
<reference evidence="11 12" key="1">
    <citation type="submission" date="2014-09" db="EMBL/GenBank/DDBJ databases">
        <authorList>
            <person name="Loux Valentin"/>
            <person name="Dugat Thibaut"/>
        </authorList>
    </citation>
    <scope>NUCLEOTIDE SEQUENCE [LARGE SCALE GENOMIC DNA]</scope>
    <source>
        <strain evidence="11 12">BOV-10_179</strain>
    </source>
</reference>
<dbReference type="AlphaFoldDB" id="A0A098EGV6"/>
<organism evidence="11 12">
    <name type="scientific">Anaplasma phagocytophilum</name>
    <name type="common">Ehrlichia phagocytophila</name>
    <dbReference type="NCBI Taxonomy" id="948"/>
    <lineage>
        <taxon>Bacteria</taxon>
        <taxon>Pseudomonadati</taxon>
        <taxon>Pseudomonadota</taxon>
        <taxon>Alphaproteobacteria</taxon>
        <taxon>Rickettsiales</taxon>
        <taxon>Anaplasmataceae</taxon>
        <taxon>Anaplasma</taxon>
        <taxon>phagocytophilum group</taxon>
    </lineage>
</organism>
<dbReference type="GO" id="GO:0003924">
    <property type="term" value="F:GTPase activity"/>
    <property type="evidence" value="ECO:0007669"/>
    <property type="project" value="UniProtKB-UniRule"/>
</dbReference>
<dbReference type="EMBL" id="CCXQ01000154">
    <property type="protein sequence ID" value="CEG21035.1"/>
    <property type="molecule type" value="Genomic_DNA"/>
</dbReference>
<feature type="domain" description="TrmE-type G" evidence="10">
    <location>
        <begin position="217"/>
        <end position="371"/>
    </location>
</feature>
<dbReference type="InterPro" id="IPR004520">
    <property type="entry name" value="GTPase_MnmE"/>
</dbReference>
<dbReference type="InterPro" id="IPR018948">
    <property type="entry name" value="GTP-bd_TrmE_N"/>
</dbReference>
<keyword evidence="6 8" id="KW-0630">Potassium</keyword>
<keyword evidence="5 8" id="KW-0378">Hydrolase</keyword>
<keyword evidence="8" id="KW-0963">Cytoplasm</keyword>
<evidence type="ECO:0000259" key="10">
    <source>
        <dbReference type="PROSITE" id="PS51709"/>
    </source>
</evidence>
<dbReference type="Gene3D" id="3.30.1360.120">
    <property type="entry name" value="Probable tRNA modification gtpase trme, domain 1"/>
    <property type="match status" value="1"/>
</dbReference>
<evidence type="ECO:0000256" key="2">
    <source>
        <dbReference type="ARBA" id="ARBA00022694"/>
    </source>
</evidence>
<dbReference type="GO" id="GO:0002098">
    <property type="term" value="P:tRNA wobble uridine modification"/>
    <property type="evidence" value="ECO:0007669"/>
    <property type="project" value="TreeGrafter"/>
</dbReference>
<name>A0A098EGV6_ANAPH</name>
<evidence type="ECO:0000256" key="8">
    <source>
        <dbReference type="HAMAP-Rule" id="MF_00379"/>
    </source>
</evidence>
<dbReference type="GO" id="GO:0046872">
    <property type="term" value="F:metal ion binding"/>
    <property type="evidence" value="ECO:0007669"/>
    <property type="project" value="UniProtKB-KW"/>
</dbReference>
<dbReference type="InterPro" id="IPR025867">
    <property type="entry name" value="MnmE_helical"/>
</dbReference>
<evidence type="ECO:0000256" key="1">
    <source>
        <dbReference type="ARBA" id="ARBA00011043"/>
    </source>
</evidence>
<dbReference type="SUPFAM" id="SSF52540">
    <property type="entry name" value="P-loop containing nucleoside triphosphate hydrolases"/>
    <property type="match status" value="1"/>
</dbReference>
<dbReference type="InterPro" id="IPR027266">
    <property type="entry name" value="TrmE/GcvT-like"/>
</dbReference>
<comment type="caution">
    <text evidence="8">Lacks conserved residue(s) required for the propagation of feature annotation.</text>
</comment>
<accession>A0A098EGV6</accession>
<dbReference type="CDD" id="cd14858">
    <property type="entry name" value="TrmE_N"/>
    <property type="match status" value="1"/>
</dbReference>
<dbReference type="NCBIfam" id="TIGR00231">
    <property type="entry name" value="small_GTP"/>
    <property type="match status" value="1"/>
</dbReference>
<dbReference type="Pfam" id="PF01926">
    <property type="entry name" value="MMR_HSR1"/>
    <property type="match status" value="1"/>
</dbReference>
<dbReference type="InterPro" id="IPR006073">
    <property type="entry name" value="GTP-bd"/>
</dbReference>
<dbReference type="CDD" id="cd04164">
    <property type="entry name" value="trmE"/>
    <property type="match status" value="1"/>
</dbReference>
<dbReference type="Proteomes" id="UP000055047">
    <property type="component" value="Unassembled WGS sequence"/>
</dbReference>
<feature type="binding site" evidence="8">
    <location>
        <position position="445"/>
    </location>
    <ligand>
        <name>(6S)-5-formyl-5,6,7,8-tetrahydrofolate</name>
        <dbReference type="ChEBI" id="CHEBI:57457"/>
    </ligand>
</feature>
<dbReference type="Gene3D" id="1.20.120.430">
    <property type="entry name" value="tRNA modification GTPase MnmE domain 2"/>
    <property type="match status" value="1"/>
</dbReference>
<keyword evidence="8" id="KW-0460">Magnesium</keyword>
<dbReference type="Pfam" id="PF12631">
    <property type="entry name" value="MnmE_helical"/>
    <property type="match status" value="1"/>
</dbReference>
<evidence type="ECO:0000256" key="3">
    <source>
        <dbReference type="ARBA" id="ARBA00022723"/>
    </source>
</evidence>
<dbReference type="Gene3D" id="3.40.50.300">
    <property type="entry name" value="P-loop containing nucleotide triphosphate hydrolases"/>
    <property type="match status" value="1"/>
</dbReference>
<dbReference type="RefSeq" id="WP_060758008.1">
    <property type="nucleotide sequence ID" value="NZ_CCXQ01000154.1"/>
</dbReference>
<dbReference type="NCBIfam" id="TIGR00450">
    <property type="entry name" value="mnmE_trmE_thdF"/>
    <property type="match status" value="1"/>
</dbReference>
<dbReference type="Pfam" id="PF10396">
    <property type="entry name" value="TrmE_N"/>
    <property type="match status" value="1"/>
</dbReference>
<feature type="binding site" evidence="8">
    <location>
        <begin position="227"/>
        <end position="232"/>
    </location>
    <ligand>
        <name>GTP</name>
        <dbReference type="ChEBI" id="CHEBI:37565"/>
    </ligand>
</feature>
<dbReference type="InterPro" id="IPR027368">
    <property type="entry name" value="MnmE_dom2"/>
</dbReference>
<dbReference type="NCBIfam" id="NF003661">
    <property type="entry name" value="PRK05291.1-3"/>
    <property type="match status" value="1"/>
</dbReference>
<comment type="similarity">
    <text evidence="1 8 9">Belongs to the TRAFAC class TrmE-Era-EngA-EngB-Septin-like GTPase superfamily. TrmE GTPase family.</text>
</comment>
<dbReference type="PROSITE" id="PS51709">
    <property type="entry name" value="G_TRME"/>
    <property type="match status" value="1"/>
</dbReference>
<evidence type="ECO:0000256" key="9">
    <source>
        <dbReference type="RuleBase" id="RU003313"/>
    </source>
</evidence>
<feature type="binding site" evidence="8">
    <location>
        <position position="25"/>
    </location>
    <ligand>
        <name>(6S)-5-formyl-5,6,7,8-tetrahydrofolate</name>
        <dbReference type="ChEBI" id="CHEBI:57457"/>
    </ligand>
</feature>
<keyword evidence="4 8" id="KW-0547">Nucleotide-binding</keyword>
<dbReference type="PANTHER" id="PTHR42714:SF2">
    <property type="entry name" value="TRNA MODIFICATION GTPASE GTPBP3, MITOCHONDRIAL"/>
    <property type="match status" value="1"/>
</dbReference>
<feature type="binding site" evidence="8">
    <location>
        <position position="231"/>
    </location>
    <ligand>
        <name>Mg(2+)</name>
        <dbReference type="ChEBI" id="CHEBI:18420"/>
    </ligand>
</feature>
<feature type="binding site" evidence="8">
    <location>
        <position position="252"/>
    </location>
    <ligand>
        <name>Mg(2+)</name>
        <dbReference type="ChEBI" id="CHEBI:18420"/>
    </ligand>
</feature>
<dbReference type="HAMAP" id="MF_00379">
    <property type="entry name" value="GTPase_MnmE"/>
    <property type="match status" value="1"/>
</dbReference>
<feature type="binding site" evidence="8">
    <location>
        <begin position="271"/>
        <end position="274"/>
    </location>
    <ligand>
        <name>GTP</name>
        <dbReference type="ChEBI" id="CHEBI:37565"/>
    </ligand>
</feature>
<dbReference type="EC" id="3.6.-.-" evidence="8"/>
<feature type="binding site" evidence="8">
    <location>
        <begin position="246"/>
        <end position="252"/>
    </location>
    <ligand>
        <name>GTP</name>
        <dbReference type="ChEBI" id="CHEBI:37565"/>
    </ligand>
</feature>
<evidence type="ECO:0000256" key="5">
    <source>
        <dbReference type="ARBA" id="ARBA00022801"/>
    </source>
</evidence>
<comment type="function">
    <text evidence="8">Exhibits a very high intrinsic GTPase hydrolysis rate. Involved in the addition of a carboxymethylaminomethyl (cmnm) group at the wobble position (U34) of certain tRNAs, forming tRNA-cmnm(5)s(2)U34.</text>
</comment>
<dbReference type="GO" id="GO:0030488">
    <property type="term" value="P:tRNA methylation"/>
    <property type="evidence" value="ECO:0007669"/>
    <property type="project" value="TreeGrafter"/>
</dbReference>
<dbReference type="FunFam" id="3.30.1360.120:FF:000007">
    <property type="entry name" value="tRNA modification GTPase GTPBP3, mitochondrial"/>
    <property type="match status" value="1"/>
</dbReference>
<dbReference type="InterPro" id="IPR027417">
    <property type="entry name" value="P-loop_NTPase"/>
</dbReference>
<keyword evidence="3 8" id="KW-0479">Metal-binding</keyword>
<proteinExistence type="inferred from homology"/>
<gene>
    <name evidence="8 11" type="primary">mnmE</name>
    <name evidence="8" type="synonym">trmE</name>
    <name evidence="11" type="ORF">ANAPHAGO_01060</name>
</gene>
<sequence length="445" mass="48897">MVKRQTDTIFALSTAQGKSGVAVIRISGPSSMEALRLLGVKDDISPRVAHCRLLHDSKGRLIDQAVVLYFPKPGSFTGEDVVELQVHGSRAVIRLLYEELQTFIRIAEPGEFSLRAYLNGKIDLTRAEGIADLINAETDAQLRQALAQSTGKLEKQYDQWRSILLDILTDLEACIDFPEDVDSSCVLGGIYSNIEKLCSVLGQYLDDGHRGERLRSGVRVVILGPPNAGKSTLFNSIARRNAAIVSEHPGTTRDVLEVAIDIGGYPYIVLDTAGIRESCDGIEQEGIKRAKMAAEEADIKIVMYPYETTSMHGIDPICDLQDEKTILVLSKADNVDLPESKCIDGKEFHLISVHQDRGIGKLLTLIQEKSRDSFPQEGDVFITSQRHRSHLQKALQAVDAVSKGMPIEIVAEHLRIAAYELGRVTGAVSGDDILDDIFSKFCIGK</sequence>
<evidence type="ECO:0000313" key="11">
    <source>
        <dbReference type="EMBL" id="CEG21035.1"/>
    </source>
</evidence>
<comment type="subcellular location">
    <subcellularLocation>
        <location evidence="8">Cytoplasm</location>
    </subcellularLocation>
</comment>
<comment type="subunit">
    <text evidence="8">Homodimer. Heterotetramer of two MnmE and two MnmG subunits.</text>
</comment>
<keyword evidence="7 8" id="KW-0342">GTP-binding</keyword>
<evidence type="ECO:0000256" key="6">
    <source>
        <dbReference type="ARBA" id="ARBA00022958"/>
    </source>
</evidence>
<evidence type="ECO:0000313" key="12">
    <source>
        <dbReference type="Proteomes" id="UP000055047"/>
    </source>
</evidence>
<feature type="binding site" evidence="8">
    <location>
        <position position="83"/>
    </location>
    <ligand>
        <name>(6S)-5-formyl-5,6,7,8-tetrahydrofolate</name>
        <dbReference type="ChEBI" id="CHEBI:57457"/>
    </ligand>
</feature>
<evidence type="ECO:0000256" key="4">
    <source>
        <dbReference type="ARBA" id="ARBA00022741"/>
    </source>
</evidence>